<name>A0A9J6P784_9CLOT</name>
<dbReference type="GO" id="GO:0016020">
    <property type="term" value="C:membrane"/>
    <property type="evidence" value="ECO:0007669"/>
    <property type="project" value="InterPro"/>
</dbReference>
<evidence type="ECO:0000256" key="4">
    <source>
        <dbReference type="SAM" id="Phobius"/>
    </source>
</evidence>
<comment type="caution">
    <text evidence="5">The sequence shown here is derived from an EMBL/GenBank/DDBJ whole genome shotgun (WGS) entry which is preliminary data.</text>
</comment>
<evidence type="ECO:0000256" key="2">
    <source>
        <dbReference type="ARBA" id="ARBA00023136"/>
    </source>
</evidence>
<protein>
    <submittedName>
        <fullName evidence="5">Spore germination protein</fullName>
    </submittedName>
</protein>
<proteinExistence type="inferred from homology"/>
<keyword evidence="2 4" id="KW-0472">Membrane</keyword>
<dbReference type="RefSeq" id="WP_250861640.1">
    <property type="nucleotide sequence ID" value="NZ_JAGSOJ010000006.1"/>
</dbReference>
<gene>
    <name evidence="5" type="ORF">KDK92_22405</name>
</gene>
<sequence>MNKDFKITKNLSENIENLKTEVFDKNGTIQYRKIININSKFECYVIFNEGMINGKVINDNVIKTLINEGDISQENFMEELAYSKIVAKSIKIEKCEKHMIDSVLRGDSLVLFEGENRALVIDTKEYSGRSITEPQSESVLRGPREGFTEILMGNLELVRRRISNPELKFEMMKIGRRSGTKIAICYLDDLVNDTILEEVKKRLNKIDIDYILSTAKIMEFIEDHPKSTFRTIGVTERPDVVCEKILDGKLAILCDGSPVALTIPYIFHESFDSNEDNYNHYIYSSINKMLRYLAFFIGSSTPALYVAACTFHRELIPTQLAMSIYLSRVGVPFPTFFECLAMLLVFEILREASVRLPKHVGSAISIVGALVLGDAAVKAKFVSAPMVIVIALTEISALVLANMQEALIFLRFLFLISSSILGLYGYIFSVMGVFIHLMSMKSFGINYMLYMGNLKMEDLGRTIFRAPWWKLKRRTKQIAKDSIKTSNDENLGDNGDDDEENN</sequence>
<feature type="transmembrane region" description="Helical" evidence="4">
    <location>
        <begin position="360"/>
        <end position="377"/>
    </location>
</feature>
<evidence type="ECO:0000256" key="1">
    <source>
        <dbReference type="ARBA" id="ARBA00005278"/>
    </source>
</evidence>
<dbReference type="InterPro" id="IPR050768">
    <property type="entry name" value="UPF0353/GerABKA_families"/>
</dbReference>
<accession>A0A9J6P784</accession>
<feature type="transmembrane region" description="Helical" evidence="4">
    <location>
        <begin position="408"/>
        <end position="427"/>
    </location>
</feature>
<feature type="compositionally biased region" description="Acidic residues" evidence="3">
    <location>
        <begin position="490"/>
        <end position="502"/>
    </location>
</feature>
<dbReference type="PIRSF" id="PIRSF005690">
    <property type="entry name" value="GerBA"/>
    <property type="match status" value="1"/>
</dbReference>
<dbReference type="Pfam" id="PF03323">
    <property type="entry name" value="GerA"/>
    <property type="match status" value="1"/>
</dbReference>
<reference evidence="5" key="1">
    <citation type="journal article" date="2021" name="mSystems">
        <title>Bacteria and Archaea Synergistically Convert Glycine Betaine to Biogenic Methane in the Formosa Cold Seep of the South China Sea.</title>
        <authorList>
            <person name="Li L."/>
            <person name="Zhang W."/>
            <person name="Zhang S."/>
            <person name="Song L."/>
            <person name="Sun Q."/>
            <person name="Zhang H."/>
            <person name="Xiang H."/>
            <person name="Dong X."/>
        </authorList>
    </citation>
    <scope>NUCLEOTIDE SEQUENCE</scope>
    <source>
        <strain evidence="5">ZWT</strain>
    </source>
</reference>
<feature type="transmembrane region" description="Helical" evidence="4">
    <location>
        <begin position="325"/>
        <end position="348"/>
    </location>
</feature>
<comment type="similarity">
    <text evidence="1">Belongs to the GerABKA family.</text>
</comment>
<feature type="region of interest" description="Disordered" evidence="3">
    <location>
        <begin position="482"/>
        <end position="502"/>
    </location>
</feature>
<organism evidence="5 6">
    <name type="scientific">Oceanirhabdus seepicola</name>
    <dbReference type="NCBI Taxonomy" id="2828781"/>
    <lineage>
        <taxon>Bacteria</taxon>
        <taxon>Bacillati</taxon>
        <taxon>Bacillota</taxon>
        <taxon>Clostridia</taxon>
        <taxon>Eubacteriales</taxon>
        <taxon>Clostridiaceae</taxon>
        <taxon>Oceanirhabdus</taxon>
    </lineage>
</organism>
<reference evidence="5" key="2">
    <citation type="submission" date="2021-04" db="EMBL/GenBank/DDBJ databases">
        <authorList>
            <person name="Dong X."/>
        </authorList>
    </citation>
    <scope>NUCLEOTIDE SEQUENCE</scope>
    <source>
        <strain evidence="5">ZWT</strain>
    </source>
</reference>
<dbReference type="EMBL" id="JAGSOJ010000006">
    <property type="protein sequence ID" value="MCM1992475.1"/>
    <property type="molecule type" value="Genomic_DNA"/>
</dbReference>
<evidence type="ECO:0000256" key="3">
    <source>
        <dbReference type="SAM" id="MobiDB-lite"/>
    </source>
</evidence>
<dbReference type="InterPro" id="IPR004995">
    <property type="entry name" value="Spore_Ger"/>
</dbReference>
<dbReference type="PANTHER" id="PTHR22550">
    <property type="entry name" value="SPORE GERMINATION PROTEIN"/>
    <property type="match status" value="1"/>
</dbReference>
<keyword evidence="4" id="KW-1133">Transmembrane helix</keyword>
<feature type="transmembrane region" description="Helical" evidence="4">
    <location>
        <begin position="383"/>
        <end position="401"/>
    </location>
</feature>
<dbReference type="PANTHER" id="PTHR22550:SF5">
    <property type="entry name" value="LEUCINE ZIPPER PROTEIN 4"/>
    <property type="match status" value="1"/>
</dbReference>
<dbReference type="GO" id="GO:0009847">
    <property type="term" value="P:spore germination"/>
    <property type="evidence" value="ECO:0007669"/>
    <property type="project" value="InterPro"/>
</dbReference>
<evidence type="ECO:0000313" key="5">
    <source>
        <dbReference type="EMBL" id="MCM1992475.1"/>
    </source>
</evidence>
<keyword evidence="6" id="KW-1185">Reference proteome</keyword>
<feature type="transmembrane region" description="Helical" evidence="4">
    <location>
        <begin position="292"/>
        <end position="313"/>
    </location>
</feature>
<dbReference type="Proteomes" id="UP001056429">
    <property type="component" value="Unassembled WGS sequence"/>
</dbReference>
<keyword evidence="4" id="KW-0812">Transmembrane</keyword>
<dbReference type="AlphaFoldDB" id="A0A9J6P784"/>
<evidence type="ECO:0000313" key="6">
    <source>
        <dbReference type="Proteomes" id="UP001056429"/>
    </source>
</evidence>